<protein>
    <submittedName>
        <fullName evidence="2">Uncharacterized protein</fullName>
    </submittedName>
</protein>
<proteinExistence type="predicted"/>
<feature type="region of interest" description="Disordered" evidence="1">
    <location>
        <begin position="1"/>
        <end position="100"/>
    </location>
</feature>
<dbReference type="EMBL" id="BMND01000052">
    <property type="protein sequence ID" value="GGN63430.1"/>
    <property type="molecule type" value="Genomic_DNA"/>
</dbReference>
<sequence length="100" mass="10408">MRPRPSSLRLPVPPLTPHRIHLPCRGHMLTPTHAGPTPPPGPLATPATSGPTGPAAAPGRVHPGTGLRKKAVAAPERARGANAPESPIRLRRTASEDPSR</sequence>
<gene>
    <name evidence="2" type="ORF">GCM10012285_64470</name>
</gene>
<evidence type="ECO:0000256" key="1">
    <source>
        <dbReference type="SAM" id="MobiDB-lite"/>
    </source>
</evidence>
<evidence type="ECO:0000313" key="2">
    <source>
        <dbReference type="EMBL" id="GGN63430.1"/>
    </source>
</evidence>
<keyword evidence="3" id="KW-1185">Reference proteome</keyword>
<feature type="compositionally biased region" description="Low complexity" evidence="1">
    <location>
        <begin position="44"/>
        <end position="59"/>
    </location>
</feature>
<evidence type="ECO:0000313" key="3">
    <source>
        <dbReference type="Proteomes" id="UP000600080"/>
    </source>
</evidence>
<comment type="caution">
    <text evidence="2">The sequence shown here is derived from an EMBL/GenBank/DDBJ whole genome shotgun (WGS) entry which is preliminary data.</text>
</comment>
<reference evidence="3" key="1">
    <citation type="journal article" date="2019" name="Int. J. Syst. Evol. Microbiol.">
        <title>The Global Catalogue of Microorganisms (GCM) 10K type strain sequencing project: providing services to taxonomists for standard genome sequencing and annotation.</title>
        <authorList>
            <consortium name="The Broad Institute Genomics Platform"/>
            <consortium name="The Broad Institute Genome Sequencing Center for Infectious Disease"/>
            <person name="Wu L."/>
            <person name="Ma J."/>
        </authorList>
    </citation>
    <scope>NUCLEOTIDE SEQUENCE [LARGE SCALE GENOMIC DNA]</scope>
    <source>
        <strain evidence="3">CGMCC 4.7323</strain>
    </source>
</reference>
<dbReference type="Proteomes" id="UP000600080">
    <property type="component" value="Unassembled WGS sequence"/>
</dbReference>
<feature type="compositionally biased region" description="Low complexity" evidence="1">
    <location>
        <begin position="1"/>
        <end position="10"/>
    </location>
</feature>
<organism evidence="2 3">
    <name type="scientific">Streptomyces kronopolitis</name>
    <dbReference type="NCBI Taxonomy" id="1612435"/>
    <lineage>
        <taxon>Bacteria</taxon>
        <taxon>Bacillati</taxon>
        <taxon>Actinomycetota</taxon>
        <taxon>Actinomycetes</taxon>
        <taxon>Kitasatosporales</taxon>
        <taxon>Streptomycetaceae</taxon>
        <taxon>Streptomyces</taxon>
    </lineage>
</organism>
<accession>A0ABQ2K339</accession>
<name>A0ABQ2K339_9ACTN</name>